<reference evidence="3" key="1">
    <citation type="submission" date="2016-04" db="EMBL/GenBank/DDBJ databases">
        <authorList>
            <person name="Nguyen H.D."/>
            <person name="Kesanakurti P."/>
            <person name="Cullis J."/>
            <person name="Levesque C.A."/>
            <person name="Hambleton S."/>
        </authorList>
    </citation>
    <scope>NUCLEOTIDE SEQUENCE</scope>
    <source>
        <strain evidence="3">DAOMC 238032</strain>
    </source>
</reference>
<reference evidence="2" key="3">
    <citation type="submission" date="2020-10" db="EMBL/GenBank/DDBJ databases">
        <authorList>
            <person name="Sedaghatjoo S."/>
        </authorList>
    </citation>
    <scope>NUCLEOTIDE SEQUENCE</scope>
    <source>
        <strain evidence="2">AZH3</strain>
    </source>
</reference>
<proteinExistence type="predicted"/>
<organism evidence="3 4">
    <name type="scientific">Tilletia caries</name>
    <name type="common">wheat bunt fungus</name>
    <dbReference type="NCBI Taxonomy" id="13290"/>
    <lineage>
        <taxon>Eukaryota</taxon>
        <taxon>Fungi</taxon>
        <taxon>Dikarya</taxon>
        <taxon>Basidiomycota</taxon>
        <taxon>Ustilaginomycotina</taxon>
        <taxon>Exobasidiomycetes</taxon>
        <taxon>Tilletiales</taxon>
        <taxon>Tilletiaceae</taxon>
        <taxon>Tilletia</taxon>
    </lineage>
</organism>
<dbReference type="Proteomes" id="UP000836402">
    <property type="component" value="Unassembled WGS sequence"/>
</dbReference>
<evidence type="ECO:0000313" key="2">
    <source>
        <dbReference type="EMBL" id="CAD6943029.1"/>
    </source>
</evidence>
<evidence type="ECO:0000313" key="4">
    <source>
        <dbReference type="Proteomes" id="UP000077671"/>
    </source>
</evidence>
<comment type="caution">
    <text evidence="3">The sequence shown here is derived from an EMBL/GenBank/DDBJ whole genome shotgun (WGS) entry which is preliminary data.</text>
</comment>
<evidence type="ECO:0000313" key="5">
    <source>
        <dbReference type="Proteomes" id="UP000836402"/>
    </source>
</evidence>
<accession>A0A177URR3</accession>
<evidence type="ECO:0000256" key="1">
    <source>
        <dbReference type="SAM" id="SignalP"/>
    </source>
</evidence>
<sequence length="139" mass="15508">MFVSAASLLALAILGLDAVSALNVDRSSCEQGNNHCVFVTKTSADDFHFRNATFRSFTKESDGTYVFLYEETEGDDIKDVLYYKNSVIYYSFKQNFNILAPSRRDGSVKVHWTKTPGKARVGYPVGSAKKNDALIFTLL</sequence>
<feature type="chain" id="PRO_5044550218" evidence="1">
    <location>
        <begin position="22"/>
        <end position="139"/>
    </location>
</feature>
<keyword evidence="5" id="KW-1185">Reference proteome</keyword>
<protein>
    <submittedName>
        <fullName evidence="3">Uncharacterized protein</fullName>
    </submittedName>
</protein>
<dbReference type="Proteomes" id="UP000077671">
    <property type="component" value="Unassembled WGS sequence"/>
</dbReference>
<keyword evidence="1" id="KW-0732">Signal</keyword>
<gene>
    <name evidence="3" type="ORF">A4X03_0g5177</name>
    <name evidence="2" type="ORF">JKIAZH3_G6945</name>
</gene>
<dbReference type="EMBL" id="LWDD02000788">
    <property type="protein sequence ID" value="KAE8256666.1"/>
    <property type="molecule type" value="Genomic_DNA"/>
</dbReference>
<name>A0A177URR3_9BASI</name>
<dbReference type="EMBL" id="CAJHJG010004657">
    <property type="protein sequence ID" value="CAD6943029.1"/>
    <property type="molecule type" value="Genomic_DNA"/>
</dbReference>
<evidence type="ECO:0000313" key="3">
    <source>
        <dbReference type="EMBL" id="KAE8256666.1"/>
    </source>
</evidence>
<feature type="signal peptide" evidence="1">
    <location>
        <begin position="1"/>
        <end position="21"/>
    </location>
</feature>
<reference evidence="3" key="2">
    <citation type="journal article" date="2019" name="IMA Fungus">
        <title>Genome sequencing and comparison of five Tilletia species to identify candidate genes for the detection of regulated species infecting wheat.</title>
        <authorList>
            <person name="Nguyen H.D.T."/>
            <person name="Sultana T."/>
            <person name="Kesanakurti P."/>
            <person name="Hambleton S."/>
        </authorList>
    </citation>
    <scope>NUCLEOTIDE SEQUENCE</scope>
    <source>
        <strain evidence="3">DAOMC 238032</strain>
    </source>
</reference>
<dbReference type="AlphaFoldDB" id="A0A177URR3"/>